<dbReference type="AlphaFoldDB" id="A0A7R9NYX5"/>
<proteinExistence type="predicted"/>
<name>A0A7R9NYX5_9NEOP</name>
<organism evidence="1">
    <name type="scientific">Timema tahoe</name>
    <dbReference type="NCBI Taxonomy" id="61484"/>
    <lineage>
        <taxon>Eukaryota</taxon>
        <taxon>Metazoa</taxon>
        <taxon>Ecdysozoa</taxon>
        <taxon>Arthropoda</taxon>
        <taxon>Hexapoda</taxon>
        <taxon>Insecta</taxon>
        <taxon>Pterygota</taxon>
        <taxon>Neoptera</taxon>
        <taxon>Polyneoptera</taxon>
        <taxon>Phasmatodea</taxon>
        <taxon>Timematodea</taxon>
        <taxon>Timematoidea</taxon>
        <taxon>Timematidae</taxon>
        <taxon>Timema</taxon>
    </lineage>
</organism>
<accession>A0A7R9NYX5</accession>
<protein>
    <submittedName>
        <fullName evidence="1">Uncharacterized protein</fullName>
    </submittedName>
</protein>
<gene>
    <name evidence="1" type="ORF">TTEB3V08_LOCUS9129</name>
</gene>
<reference evidence="1" key="1">
    <citation type="submission" date="2020-11" db="EMBL/GenBank/DDBJ databases">
        <authorList>
            <person name="Tran Van P."/>
        </authorList>
    </citation>
    <scope>NUCLEOTIDE SEQUENCE</scope>
</reference>
<evidence type="ECO:0000313" key="1">
    <source>
        <dbReference type="EMBL" id="CAD7461217.1"/>
    </source>
</evidence>
<sequence length="233" mass="25634">MQLALPSAQVLNLSQGAHEESTLHLPESLNMIFIAPSSQELDDVTGRIVVPFYHQVFALLVGERVLVYEIYDPHLGAKVIRQLGPGWTIPLGEAQLFATRTDLQGVELSAGIQQVIFKGSVPAFAWRMENNFGKTTLSTPDQDSNLDLPIIGGLVYCESDALEYAATEAVAPKDRQVVQYVNLVSSGFLMMARSRFECRPSALRLFFPRDFPLPIEAIACAFTLNSLVPTPLV</sequence>
<dbReference type="EMBL" id="OE004498">
    <property type="protein sequence ID" value="CAD7461217.1"/>
    <property type="molecule type" value="Genomic_DNA"/>
</dbReference>